<accession>A0AAV3EEN0</accession>
<dbReference type="Proteomes" id="UP000004274">
    <property type="component" value="Unassembled WGS sequence"/>
</dbReference>
<evidence type="ECO:0000313" key="1">
    <source>
        <dbReference type="EMBL" id="EGU67865.1"/>
    </source>
</evidence>
<comment type="caution">
    <text evidence="1">The sequence shown here is derived from an EMBL/GenBank/DDBJ whole genome shotgun (WGS) entry which is preliminary data.</text>
</comment>
<reference evidence="1 2" key="1">
    <citation type="submission" date="2011-05" db="EMBL/GenBank/DDBJ databases">
        <authorList>
            <person name="Durkin A.S."/>
            <person name="McCorrison J."/>
            <person name="Torralba M."/>
            <person name="Gillis M."/>
            <person name="Methe B."/>
            <person name="Sutton G."/>
            <person name="Nelson K.E."/>
        </authorList>
    </citation>
    <scope>NUCLEOTIDE SEQUENCE [LARGE SCALE GENOMIC DNA]</scope>
    <source>
        <strain evidence="1 2">ATCC 51100</strain>
    </source>
</reference>
<dbReference type="AlphaFoldDB" id="A0AAV3EEN0"/>
<dbReference type="EMBL" id="AFUE01000006">
    <property type="protein sequence ID" value="EGU67865.1"/>
    <property type="molecule type" value="Genomic_DNA"/>
</dbReference>
<proteinExistence type="predicted"/>
<organism evidence="1 2">
    <name type="scientific">Streptococcus cristatus ATCC 51100</name>
    <dbReference type="NCBI Taxonomy" id="889201"/>
    <lineage>
        <taxon>Bacteria</taxon>
        <taxon>Bacillati</taxon>
        <taxon>Bacillota</taxon>
        <taxon>Bacilli</taxon>
        <taxon>Lactobacillales</taxon>
        <taxon>Streptococcaceae</taxon>
        <taxon>Streptococcus</taxon>
    </lineage>
</organism>
<sequence length="37" mass="4269">MMKLCLVGLFLIVGEKFGSFLPFVKSIKALRKKEIRQ</sequence>
<name>A0AAV3EEN0_STRCR</name>
<gene>
    <name evidence="1" type="ORF">HMPREF9960_1923</name>
</gene>
<evidence type="ECO:0000313" key="2">
    <source>
        <dbReference type="Proteomes" id="UP000004274"/>
    </source>
</evidence>
<protein>
    <submittedName>
        <fullName evidence="1">Uncharacterized protein</fullName>
    </submittedName>
</protein>